<keyword evidence="1" id="KW-0175">Coiled coil</keyword>
<feature type="coiled-coil region" evidence="1">
    <location>
        <begin position="367"/>
        <end position="401"/>
    </location>
</feature>
<dbReference type="AlphaFoldDB" id="A0A2A7MDU5"/>
<dbReference type="Proteomes" id="UP001189143">
    <property type="component" value="Unassembled WGS sequence"/>
</dbReference>
<dbReference type="InterPro" id="IPR006119">
    <property type="entry name" value="Resolv_N"/>
</dbReference>
<dbReference type="EMBL" id="PDCJ01000002">
    <property type="protein sequence ID" value="PEG29855.1"/>
    <property type="molecule type" value="Genomic_DNA"/>
</dbReference>
<dbReference type="PANTHER" id="PTHR30461:SF23">
    <property type="entry name" value="DNA RECOMBINASE-RELATED"/>
    <property type="match status" value="1"/>
</dbReference>
<protein>
    <submittedName>
        <fullName evidence="4">DNA recombinase</fullName>
    </submittedName>
    <submittedName>
        <fullName evidence="5">Recombinase family protein</fullName>
    </submittedName>
</protein>
<comment type="caution">
    <text evidence="5">The sequence shown here is derived from an EMBL/GenBank/DDBJ whole genome shotgun (WGS) entry which is preliminary data.</text>
</comment>
<dbReference type="PROSITE" id="PS51736">
    <property type="entry name" value="RECOMBINASES_3"/>
    <property type="match status" value="1"/>
</dbReference>
<dbReference type="InterPro" id="IPR025827">
    <property type="entry name" value="Zn_ribbon_recom_dom"/>
</dbReference>
<dbReference type="Pfam" id="PF13408">
    <property type="entry name" value="Zn_ribbon_recom"/>
    <property type="match status" value="1"/>
</dbReference>
<reference evidence="5 6" key="1">
    <citation type="submission" date="2017-10" db="EMBL/GenBank/DDBJ databases">
        <title>Effective Description of Clostridium neonatale sp. nov. linked to necrotizing enterocolitis in neonates and a clarification of species assignable to the genus Clostridium (Prazmowski 1880) emend. Lawson and Rainey 2016.</title>
        <authorList>
            <person name="Bernard K."/>
            <person name="Burdz T."/>
            <person name="Wiebe D."/>
            <person name="Balcewich B."/>
            <person name="Alfa M."/>
            <person name="Bernier A.-M."/>
        </authorList>
    </citation>
    <scope>NUCLEOTIDE SEQUENCE [LARGE SCALE GENOMIC DNA]</scope>
    <source>
        <strain evidence="5 6">LCDC99A005</strain>
    </source>
</reference>
<feature type="domain" description="Resolvase/invertase-type recombinase catalytic" evidence="2">
    <location>
        <begin position="3"/>
        <end position="155"/>
    </location>
</feature>
<dbReference type="STRING" id="137838.GCA_001458595_01128"/>
<dbReference type="GO" id="GO:0000150">
    <property type="term" value="F:DNA strand exchange activity"/>
    <property type="evidence" value="ECO:0007669"/>
    <property type="project" value="InterPro"/>
</dbReference>
<dbReference type="OrthoDB" id="9804620at2"/>
<dbReference type="Proteomes" id="UP000220840">
    <property type="component" value="Unassembled WGS sequence"/>
</dbReference>
<dbReference type="RefSeq" id="WP_058294021.1">
    <property type="nucleotide sequence ID" value="NZ_CAKJVD010000011.1"/>
</dbReference>
<dbReference type="GeneID" id="68876149"/>
<evidence type="ECO:0000313" key="5">
    <source>
        <dbReference type="EMBL" id="PEG29855.1"/>
    </source>
</evidence>
<dbReference type="InterPro" id="IPR036162">
    <property type="entry name" value="Resolvase-like_N_sf"/>
</dbReference>
<reference evidence="4" key="2">
    <citation type="submission" date="2022-10" db="EMBL/GenBank/DDBJ databases">
        <authorList>
            <person name="Aires J."/>
            <person name="Mesa V."/>
        </authorList>
    </citation>
    <scope>NUCLEOTIDE SEQUENCE</scope>
    <source>
        <strain evidence="4">Clostridium neonatale JD116</strain>
    </source>
</reference>
<dbReference type="GO" id="GO:0003677">
    <property type="term" value="F:DNA binding"/>
    <property type="evidence" value="ECO:0007669"/>
    <property type="project" value="InterPro"/>
</dbReference>
<dbReference type="Pfam" id="PF07508">
    <property type="entry name" value="Recombinase"/>
    <property type="match status" value="1"/>
</dbReference>
<dbReference type="CDD" id="cd00338">
    <property type="entry name" value="Ser_Recombinase"/>
    <property type="match status" value="1"/>
</dbReference>
<sequence>MRKVAFLSRVSTLDQHSSIDNQEEVFKNWLKRNSGCILYKIYTDEGISGAKGYKRKQWLNMLEDGKKKKFDILISKSYSRFGRNQRETLDAIAMLRNNGIRIIFLEDNLDSEQDSNKFGLFAWLAEQEAQKTSERIKIVWENYNSEGKVHVTLAPYGYDYNKEIKNFVVNDIEADIVRKIFSLYIKGNGYNKIAKLLTENNIPTKRNGKWAGTTVGNMLKNDFYLGVLTQGKTKTIDVTMDTKKKIPKEEWIKHINNHEAIISKECFESVQYNIKKRSKRIKEFYNETSIKQSNSSLFSNLLICGECNSRLSIKRKKKLNNYKPFYNCINYELRGIKVCGHRSNFIWEDILINYIKEKLDSIVKNNYKELKNKIKQKNTCNIKYEKELKCIENKIKDQINISTRLLCEYTKGNVGEMNYKLQNEKIEKILKHLVNRKEELNSFANSGRKIKQEEKLLIGGINDLLETKTEDWNNAMIKSIIDNIVVYIDGTIEIYFKYLNDK</sequence>
<accession>A0A2A7MDU5</accession>
<name>A0A2A7MDU5_9CLOT</name>
<proteinExistence type="predicted"/>
<dbReference type="Gene3D" id="3.40.50.1390">
    <property type="entry name" value="Resolvase, N-terminal catalytic domain"/>
    <property type="match status" value="1"/>
</dbReference>
<gene>
    <name evidence="4" type="ORF">CNEO2_70024</name>
    <name evidence="5" type="ORF">CQ394_14490</name>
</gene>
<dbReference type="EMBL" id="CAMTCP010000281">
    <property type="protein sequence ID" value="CAI3684615.1"/>
    <property type="molecule type" value="Genomic_DNA"/>
</dbReference>
<dbReference type="PANTHER" id="PTHR30461">
    <property type="entry name" value="DNA-INVERTASE FROM LAMBDOID PROPHAGE"/>
    <property type="match status" value="1"/>
</dbReference>
<dbReference type="InterPro" id="IPR038109">
    <property type="entry name" value="DNA_bind_recomb_sf"/>
</dbReference>
<keyword evidence="6" id="KW-1185">Reference proteome</keyword>
<evidence type="ECO:0000313" key="6">
    <source>
        <dbReference type="Proteomes" id="UP000220840"/>
    </source>
</evidence>
<evidence type="ECO:0000259" key="3">
    <source>
        <dbReference type="PROSITE" id="PS51737"/>
    </source>
</evidence>
<dbReference type="InterPro" id="IPR050639">
    <property type="entry name" value="SSR_resolvase"/>
</dbReference>
<dbReference type="Pfam" id="PF00239">
    <property type="entry name" value="Resolvase"/>
    <property type="match status" value="1"/>
</dbReference>
<evidence type="ECO:0000313" key="4">
    <source>
        <dbReference type="EMBL" id="CAI3684615.1"/>
    </source>
</evidence>
<dbReference type="Gene3D" id="3.90.1750.20">
    <property type="entry name" value="Putative Large Serine Recombinase, Chain B, Domain 2"/>
    <property type="match status" value="1"/>
</dbReference>
<dbReference type="PROSITE" id="PS51737">
    <property type="entry name" value="RECOMBINASE_DNA_BIND"/>
    <property type="match status" value="1"/>
</dbReference>
<evidence type="ECO:0000259" key="2">
    <source>
        <dbReference type="PROSITE" id="PS51736"/>
    </source>
</evidence>
<organism evidence="5 6">
    <name type="scientific">Clostridium neonatale</name>
    <dbReference type="NCBI Taxonomy" id="137838"/>
    <lineage>
        <taxon>Bacteria</taxon>
        <taxon>Bacillati</taxon>
        <taxon>Bacillota</taxon>
        <taxon>Clostridia</taxon>
        <taxon>Eubacteriales</taxon>
        <taxon>Clostridiaceae</taxon>
        <taxon>Clostridium</taxon>
    </lineage>
</organism>
<evidence type="ECO:0000256" key="1">
    <source>
        <dbReference type="SAM" id="Coils"/>
    </source>
</evidence>
<dbReference type="SUPFAM" id="SSF53041">
    <property type="entry name" value="Resolvase-like"/>
    <property type="match status" value="1"/>
</dbReference>
<feature type="domain" description="Recombinase" evidence="3">
    <location>
        <begin position="155"/>
        <end position="281"/>
    </location>
</feature>
<dbReference type="InterPro" id="IPR011109">
    <property type="entry name" value="DNA_bind_recombinase_dom"/>
</dbReference>
<dbReference type="SMART" id="SM00857">
    <property type="entry name" value="Resolvase"/>
    <property type="match status" value="1"/>
</dbReference>